<accession>W7E2C3</accession>
<evidence type="ECO:0000313" key="2">
    <source>
        <dbReference type="EMBL" id="EUK19249.1"/>
    </source>
</evidence>
<gene>
    <name evidence="2" type="ORF">COMX_05845</name>
</gene>
<organism evidence="2 3">
    <name type="scientific">Commensalibacter papalotli</name>
    <name type="common">ex Servin-Garciduenas et al. 2014</name>
    <dbReference type="NCBI Taxonomy" id="1208583"/>
    <lineage>
        <taxon>Bacteria</taxon>
        <taxon>Pseudomonadati</taxon>
        <taxon>Pseudomonadota</taxon>
        <taxon>Alphaproteobacteria</taxon>
        <taxon>Acetobacterales</taxon>
        <taxon>Acetobacteraceae</taxon>
    </lineage>
</organism>
<evidence type="ECO:0000256" key="1">
    <source>
        <dbReference type="SAM" id="SignalP"/>
    </source>
</evidence>
<dbReference type="AlphaFoldDB" id="W7E2C3"/>
<keyword evidence="1" id="KW-0732">Signal</keyword>
<evidence type="ECO:0000313" key="3">
    <source>
        <dbReference type="Proteomes" id="UP000019250"/>
    </source>
</evidence>
<reference evidence="2 3" key="1">
    <citation type="journal article" date="2014" name="Genome Announc.">
        <title>Draft Genome Sequence of Commensalibacter papalotli MX01, a Symbiont Identified from the Guts of Overwintering Monarch Butterflies.</title>
        <authorList>
            <person name="Servin-Garciduenas L.E."/>
            <person name="Sanchez-Quinto A."/>
            <person name="Martinez-Romero E."/>
        </authorList>
    </citation>
    <scope>NUCLEOTIDE SEQUENCE [LARGE SCALE GENOMIC DNA]</scope>
    <source>
        <strain evidence="3">MX-MONARCH01</strain>
    </source>
</reference>
<protein>
    <submittedName>
        <fullName evidence="2">Uncharacterized protein</fullName>
    </submittedName>
</protein>
<feature type="signal peptide" evidence="1">
    <location>
        <begin position="1"/>
        <end position="19"/>
    </location>
</feature>
<dbReference type="Proteomes" id="UP000019250">
    <property type="component" value="Unassembled WGS sequence"/>
</dbReference>
<sequence>MKKIIFLLPLLTFPFSAMAQSKPERAPDAYIEATEQRFFPILCKEGLKGLMNEVYDCYQHTKDNDPKYLQCMIADAFVFSITSKVNKKAEDLGQPIPFDAPFFTQEKWTNRIRKLLTLPQLSGYPSNERTPYLVKSTNEFIHASDAMNADPKNSCITKTKPVQ</sequence>
<name>W7E2C3_9PROT</name>
<feature type="chain" id="PRO_5004891165" evidence="1">
    <location>
        <begin position="20"/>
        <end position="163"/>
    </location>
</feature>
<keyword evidence="3" id="KW-1185">Reference proteome</keyword>
<dbReference type="EMBL" id="ATSX01000001">
    <property type="protein sequence ID" value="EUK19249.1"/>
    <property type="molecule type" value="Genomic_DNA"/>
</dbReference>
<dbReference type="RefSeq" id="WP_034338100.1">
    <property type="nucleotide sequence ID" value="NZ_ATSX01000001.1"/>
</dbReference>
<proteinExistence type="predicted"/>
<comment type="caution">
    <text evidence="2">The sequence shown here is derived from an EMBL/GenBank/DDBJ whole genome shotgun (WGS) entry which is preliminary data.</text>
</comment>
<dbReference type="STRING" id="1208583.COMX_05845"/>